<dbReference type="Gene3D" id="1.20.1290.10">
    <property type="entry name" value="AhpD-like"/>
    <property type="match status" value="1"/>
</dbReference>
<dbReference type="InterPro" id="IPR029032">
    <property type="entry name" value="AhpD-like"/>
</dbReference>
<sequence length="79" mass="8841">MSRVRIKPDAELAPEVLAQVKAIEGMGGDSSTMRGLAHRQSLFDGFFQWYGSARKGEAVEEELIELVRLKIARLNDCFT</sequence>
<comment type="caution">
    <text evidence="1">The sequence shown here is derived from an EMBL/GenBank/DDBJ whole genome shotgun (WGS) entry which is preliminary data.</text>
</comment>
<gene>
    <name evidence="1" type="ORF">EYC98_06190</name>
</gene>
<organism evidence="1 2">
    <name type="scientific">Candidatus Litorirhabdus singularis</name>
    <dbReference type="NCBI Taxonomy" id="2518993"/>
    <lineage>
        <taxon>Bacteria</taxon>
        <taxon>Pseudomonadati</taxon>
        <taxon>Pseudomonadota</taxon>
        <taxon>Gammaproteobacteria</taxon>
        <taxon>Cellvibrionales</taxon>
        <taxon>Halieaceae</taxon>
        <taxon>Candidatus Litorirhabdus</taxon>
    </lineage>
</organism>
<evidence type="ECO:0000313" key="1">
    <source>
        <dbReference type="EMBL" id="MCX2980462.1"/>
    </source>
</evidence>
<accession>A0ABT3TGD2</accession>
<evidence type="ECO:0000313" key="2">
    <source>
        <dbReference type="Proteomes" id="UP001143362"/>
    </source>
</evidence>
<dbReference type="RefSeq" id="WP_279244439.1">
    <property type="nucleotide sequence ID" value="NZ_SHNN01000001.1"/>
</dbReference>
<dbReference type="SUPFAM" id="SSF69118">
    <property type="entry name" value="AhpD-like"/>
    <property type="match status" value="1"/>
</dbReference>
<name>A0ABT3TGD2_9GAMM</name>
<reference evidence="1" key="1">
    <citation type="submission" date="2019-02" db="EMBL/GenBank/DDBJ databases">
        <authorList>
            <person name="Li S.-H."/>
        </authorList>
    </citation>
    <scope>NUCLEOTIDE SEQUENCE</scope>
    <source>
        <strain evidence="1">IMCC14734</strain>
    </source>
</reference>
<dbReference type="EMBL" id="SHNN01000001">
    <property type="protein sequence ID" value="MCX2980462.1"/>
    <property type="molecule type" value="Genomic_DNA"/>
</dbReference>
<protein>
    <recommendedName>
        <fullName evidence="3">Carboxymuconolactone decarboxylase-like domain-containing protein</fullName>
    </recommendedName>
</protein>
<proteinExistence type="predicted"/>
<keyword evidence="2" id="KW-1185">Reference proteome</keyword>
<evidence type="ECO:0008006" key="3">
    <source>
        <dbReference type="Google" id="ProtNLM"/>
    </source>
</evidence>
<dbReference type="Proteomes" id="UP001143362">
    <property type="component" value="Unassembled WGS sequence"/>
</dbReference>